<feature type="domain" description="GGDEF" evidence="4">
    <location>
        <begin position="380"/>
        <end position="517"/>
    </location>
</feature>
<protein>
    <submittedName>
        <fullName evidence="5">Diguanylate cyclase</fullName>
    </submittedName>
</protein>
<gene>
    <name evidence="5" type="ORF">LQ50_11900</name>
</gene>
<feature type="transmembrane region" description="Helical" evidence="1">
    <location>
        <begin position="216"/>
        <end position="235"/>
    </location>
</feature>
<evidence type="ECO:0000259" key="3">
    <source>
        <dbReference type="PROSITE" id="PS50113"/>
    </source>
</evidence>
<dbReference type="PANTHER" id="PTHR45138">
    <property type="entry name" value="REGULATORY COMPONENTS OF SENSORY TRANSDUCTION SYSTEM"/>
    <property type="match status" value="1"/>
</dbReference>
<reference evidence="5 6" key="1">
    <citation type="submission" date="2014-09" db="EMBL/GenBank/DDBJ databases">
        <title>Genome sequencing and annotation of Bacillus Okhensis strain Kh10-101T.</title>
        <authorList>
            <person name="Prakash J.S."/>
        </authorList>
    </citation>
    <scope>NUCLEOTIDE SEQUENCE [LARGE SCALE GENOMIC DNA]</scope>
    <source>
        <strain evidence="6">Kh10-101T</strain>
    </source>
</reference>
<proteinExistence type="predicted"/>
<comment type="caution">
    <text evidence="5">The sequence shown here is derived from an EMBL/GenBank/DDBJ whole genome shotgun (WGS) entry which is preliminary data.</text>
</comment>
<dbReference type="SUPFAM" id="SSF55073">
    <property type="entry name" value="Nucleotide cyclase"/>
    <property type="match status" value="1"/>
</dbReference>
<dbReference type="Gene3D" id="3.30.70.270">
    <property type="match status" value="1"/>
</dbReference>
<dbReference type="SMART" id="SM00091">
    <property type="entry name" value="PAS"/>
    <property type="match status" value="1"/>
</dbReference>
<dbReference type="InterPro" id="IPR035965">
    <property type="entry name" value="PAS-like_dom_sf"/>
</dbReference>
<dbReference type="Proteomes" id="UP000030832">
    <property type="component" value="Unassembled WGS sequence"/>
</dbReference>
<dbReference type="PROSITE" id="PS50112">
    <property type="entry name" value="PAS"/>
    <property type="match status" value="1"/>
</dbReference>
<dbReference type="NCBIfam" id="TIGR00254">
    <property type="entry name" value="GGDEF"/>
    <property type="match status" value="1"/>
</dbReference>
<dbReference type="eggNOG" id="COG3706">
    <property type="taxonomic scope" value="Bacteria"/>
</dbReference>
<dbReference type="OrthoDB" id="9759607at2"/>
<dbReference type="STRING" id="333138.LQ50_11900"/>
<dbReference type="Pfam" id="PF00989">
    <property type="entry name" value="PAS"/>
    <property type="match status" value="1"/>
</dbReference>
<evidence type="ECO:0000313" key="5">
    <source>
        <dbReference type="EMBL" id="KHF39987.1"/>
    </source>
</evidence>
<name>A0A0B0IGI9_9BACI</name>
<feature type="transmembrane region" description="Helical" evidence="1">
    <location>
        <begin position="38"/>
        <end position="55"/>
    </location>
</feature>
<keyword evidence="1" id="KW-0472">Membrane</keyword>
<dbReference type="Pfam" id="PF16927">
    <property type="entry name" value="HisKA_7TM"/>
    <property type="match status" value="1"/>
</dbReference>
<dbReference type="Pfam" id="PF00990">
    <property type="entry name" value="GGDEF"/>
    <property type="match status" value="1"/>
</dbReference>
<dbReference type="PROSITE" id="PS50113">
    <property type="entry name" value="PAC"/>
    <property type="match status" value="1"/>
</dbReference>
<dbReference type="GO" id="GO:0052621">
    <property type="term" value="F:diguanylate cyclase activity"/>
    <property type="evidence" value="ECO:0007669"/>
    <property type="project" value="TreeGrafter"/>
</dbReference>
<keyword evidence="6" id="KW-1185">Reference proteome</keyword>
<organism evidence="5 6">
    <name type="scientific">Halalkalibacter okhensis</name>
    <dbReference type="NCBI Taxonomy" id="333138"/>
    <lineage>
        <taxon>Bacteria</taxon>
        <taxon>Bacillati</taxon>
        <taxon>Bacillota</taxon>
        <taxon>Bacilli</taxon>
        <taxon>Bacillales</taxon>
        <taxon>Bacillaceae</taxon>
        <taxon>Halalkalibacter</taxon>
    </lineage>
</organism>
<evidence type="ECO:0000256" key="1">
    <source>
        <dbReference type="SAM" id="Phobius"/>
    </source>
</evidence>
<keyword evidence="1" id="KW-0812">Transmembrane</keyword>
<dbReference type="CDD" id="cd01949">
    <property type="entry name" value="GGDEF"/>
    <property type="match status" value="1"/>
</dbReference>
<feature type="transmembrane region" description="Helical" evidence="1">
    <location>
        <begin position="6"/>
        <end position="26"/>
    </location>
</feature>
<keyword evidence="1" id="KW-1133">Transmembrane helix</keyword>
<evidence type="ECO:0000259" key="2">
    <source>
        <dbReference type="PROSITE" id="PS50112"/>
    </source>
</evidence>
<dbReference type="Gene3D" id="3.30.450.20">
    <property type="entry name" value="PAS domain"/>
    <property type="match status" value="1"/>
</dbReference>
<dbReference type="EMBL" id="JRJU01000013">
    <property type="protein sequence ID" value="KHF39987.1"/>
    <property type="molecule type" value="Genomic_DNA"/>
</dbReference>
<dbReference type="InterPro" id="IPR013767">
    <property type="entry name" value="PAS_fold"/>
</dbReference>
<dbReference type="SMART" id="SM00267">
    <property type="entry name" value="GGDEF"/>
    <property type="match status" value="1"/>
</dbReference>
<dbReference type="InterPro" id="IPR031621">
    <property type="entry name" value="HisKA_7TM"/>
</dbReference>
<feature type="transmembrane region" description="Helical" evidence="1">
    <location>
        <begin position="145"/>
        <end position="165"/>
    </location>
</feature>
<dbReference type="CDD" id="cd00130">
    <property type="entry name" value="PAS"/>
    <property type="match status" value="1"/>
</dbReference>
<dbReference type="FunFam" id="3.30.70.270:FF:000001">
    <property type="entry name" value="Diguanylate cyclase domain protein"/>
    <property type="match status" value="1"/>
</dbReference>
<feature type="transmembrane region" description="Helical" evidence="1">
    <location>
        <begin position="98"/>
        <end position="116"/>
    </location>
</feature>
<feature type="transmembrane region" description="Helical" evidence="1">
    <location>
        <begin position="177"/>
        <end position="196"/>
    </location>
</feature>
<feature type="domain" description="PAC" evidence="3">
    <location>
        <begin position="295"/>
        <end position="348"/>
    </location>
</feature>
<dbReference type="SUPFAM" id="SSF55785">
    <property type="entry name" value="PYP-like sensor domain (PAS domain)"/>
    <property type="match status" value="1"/>
</dbReference>
<feature type="domain" description="PAS" evidence="2">
    <location>
        <begin position="238"/>
        <end position="286"/>
    </location>
</feature>
<dbReference type="RefSeq" id="WP_034629129.1">
    <property type="nucleotide sequence ID" value="NZ_JRJU01000013.1"/>
</dbReference>
<dbReference type="InterPro" id="IPR029787">
    <property type="entry name" value="Nucleotide_cyclase"/>
</dbReference>
<dbReference type="InterPro" id="IPR043128">
    <property type="entry name" value="Rev_trsase/Diguanyl_cyclase"/>
</dbReference>
<dbReference type="AlphaFoldDB" id="A0A0B0IGI9"/>
<dbReference type="GO" id="GO:0006355">
    <property type="term" value="P:regulation of DNA-templated transcription"/>
    <property type="evidence" value="ECO:0007669"/>
    <property type="project" value="InterPro"/>
</dbReference>
<dbReference type="PANTHER" id="PTHR45138:SF9">
    <property type="entry name" value="DIGUANYLATE CYCLASE DGCM-RELATED"/>
    <property type="match status" value="1"/>
</dbReference>
<dbReference type="InterPro" id="IPR050469">
    <property type="entry name" value="Diguanylate_Cyclase"/>
</dbReference>
<dbReference type="InterPro" id="IPR000700">
    <property type="entry name" value="PAS-assoc_C"/>
</dbReference>
<dbReference type="PROSITE" id="PS50887">
    <property type="entry name" value="GGDEF"/>
    <property type="match status" value="1"/>
</dbReference>
<feature type="transmembrane region" description="Helical" evidence="1">
    <location>
        <begin position="67"/>
        <end position="86"/>
    </location>
</feature>
<dbReference type="InterPro" id="IPR000160">
    <property type="entry name" value="GGDEF_dom"/>
</dbReference>
<accession>A0A0B0IGI9</accession>
<dbReference type="NCBIfam" id="TIGR00229">
    <property type="entry name" value="sensory_box"/>
    <property type="match status" value="1"/>
</dbReference>
<dbReference type="InterPro" id="IPR000014">
    <property type="entry name" value="PAS"/>
</dbReference>
<sequence>MAQEVLVYILLGIFGGMLSLFLCVYAILKIKYAPGGKYYILATFMSAIFTFAYALELTSTSIEEIKFWLRMEYIGLPFIPVFILFMCMEYVGFKQPRWLPYVMYTIPIITITMHFTNEFHHLYYKSMMLRSDTPFPIILLEGGPFFYIHSIYLYICIILSILILLIQLRKLTLRFRLQILMMVAGLIIPIVGSVFYLTGLSPYGVDLGPVSMSISFLFHGAALISFQMFNVAPIARDKVFESLKEGVVVLNQSNIIVDYNQAILQVTPFLNAKAIGKSIIEVLHHDQKLKDLILSEEEVDFTSSKDDKVTYYHISFSPVLSKTNEQIGQIITFVDVTARVQMQEQLQKLASIDGLTQVYNRTFFVKEVEQTVADYQKVGGNVSFIMFDIDHFKSINDTYGHEAGDIVITYVAQIAKECLRETDIIGRYGGEEFIICLPNTHLPHSNQIAEAIRMKIENSYIVINKKEIHVTSSFGVTSKIVEWNGDVHLISELMRQADEALYEAKKNGRNCVECFSSRAAM</sequence>
<evidence type="ECO:0000313" key="6">
    <source>
        <dbReference type="Proteomes" id="UP000030832"/>
    </source>
</evidence>
<evidence type="ECO:0000259" key="4">
    <source>
        <dbReference type="PROSITE" id="PS50887"/>
    </source>
</evidence>